<feature type="domain" description="Exoribonuclease phosphorolytic" evidence="5">
    <location>
        <begin position="1"/>
        <end position="128"/>
    </location>
</feature>
<name>A0A382C867_9ZZZZ</name>
<feature type="domain" description="Exoribonuclease phosphorolytic" evidence="5">
    <location>
        <begin position="305"/>
        <end position="438"/>
    </location>
</feature>
<dbReference type="InterPro" id="IPR036345">
    <property type="entry name" value="ExoRNase_PH_dom2_sf"/>
</dbReference>
<reference evidence="7" key="1">
    <citation type="submission" date="2018-05" db="EMBL/GenBank/DDBJ databases">
        <authorList>
            <person name="Lanie J.A."/>
            <person name="Ng W.-L."/>
            <person name="Kazmierczak K.M."/>
            <person name="Andrzejewski T.M."/>
            <person name="Davidsen T.M."/>
            <person name="Wayne K.J."/>
            <person name="Tettelin H."/>
            <person name="Glass J.I."/>
            <person name="Rusch D."/>
            <person name="Podicherti R."/>
            <person name="Tsui H.-C.T."/>
            <person name="Winkler M.E."/>
        </authorList>
    </citation>
    <scope>NUCLEOTIDE SEQUENCE</scope>
</reference>
<proteinExistence type="predicted"/>
<dbReference type="Gene3D" id="3.30.230.70">
    <property type="entry name" value="GHMP Kinase, N-terminal domain"/>
    <property type="match status" value="2"/>
</dbReference>
<keyword evidence="3" id="KW-0548">Nucleotidyltransferase</keyword>
<dbReference type="Pfam" id="PF01138">
    <property type="entry name" value="RNase_PH"/>
    <property type="match status" value="2"/>
</dbReference>
<dbReference type="AlphaFoldDB" id="A0A382C867"/>
<dbReference type="InterPro" id="IPR015847">
    <property type="entry name" value="ExoRNase_PH_dom2"/>
</dbReference>
<dbReference type="PANTHER" id="PTHR11252:SF0">
    <property type="entry name" value="POLYRIBONUCLEOTIDE NUCLEOTIDYLTRANSFERASE 1, MITOCHONDRIAL"/>
    <property type="match status" value="1"/>
</dbReference>
<dbReference type="GO" id="GO:0005829">
    <property type="term" value="C:cytosol"/>
    <property type="evidence" value="ECO:0007669"/>
    <property type="project" value="TreeGrafter"/>
</dbReference>
<keyword evidence="2" id="KW-0808">Transferase</keyword>
<feature type="domain" description="Exoribonuclease phosphorolytic" evidence="6">
    <location>
        <begin position="131"/>
        <end position="194"/>
    </location>
</feature>
<dbReference type="SUPFAM" id="SSF55666">
    <property type="entry name" value="Ribonuclease PH domain 2-like"/>
    <property type="match status" value="2"/>
</dbReference>
<evidence type="ECO:0000259" key="5">
    <source>
        <dbReference type="Pfam" id="PF01138"/>
    </source>
</evidence>
<dbReference type="NCBIfam" id="NF008805">
    <property type="entry name" value="PRK11824.1"/>
    <property type="match status" value="1"/>
</dbReference>
<accession>A0A382C867</accession>
<dbReference type="SUPFAM" id="SSF54211">
    <property type="entry name" value="Ribosomal protein S5 domain 2-like"/>
    <property type="match status" value="2"/>
</dbReference>
<dbReference type="PANTHER" id="PTHR11252">
    <property type="entry name" value="POLYRIBONUCLEOTIDE NUCLEOTIDYLTRANSFERASE"/>
    <property type="match status" value="1"/>
</dbReference>
<evidence type="ECO:0000256" key="3">
    <source>
        <dbReference type="ARBA" id="ARBA00022695"/>
    </source>
</evidence>
<protein>
    <recommendedName>
        <fullName evidence="1">polyribonucleotide nucleotidyltransferase</fullName>
        <ecNumber evidence="1">2.7.7.8</ecNumber>
    </recommendedName>
</protein>
<keyword evidence="4" id="KW-0694">RNA-binding</keyword>
<dbReference type="GO" id="GO:0000175">
    <property type="term" value="F:3'-5'-RNA exonuclease activity"/>
    <property type="evidence" value="ECO:0007669"/>
    <property type="project" value="TreeGrafter"/>
</dbReference>
<evidence type="ECO:0000256" key="1">
    <source>
        <dbReference type="ARBA" id="ARBA00012416"/>
    </source>
</evidence>
<evidence type="ECO:0000313" key="7">
    <source>
        <dbReference type="EMBL" id="SVB22260.1"/>
    </source>
</evidence>
<evidence type="ECO:0000256" key="4">
    <source>
        <dbReference type="ARBA" id="ARBA00022884"/>
    </source>
</evidence>
<feature type="domain" description="Exoribonuclease phosphorolytic" evidence="6">
    <location>
        <begin position="442"/>
        <end position="512"/>
    </location>
</feature>
<dbReference type="InterPro" id="IPR020568">
    <property type="entry name" value="Ribosomal_Su5_D2-typ_SF"/>
</dbReference>
<dbReference type="Pfam" id="PF03725">
    <property type="entry name" value="RNase_PH_C"/>
    <property type="match status" value="2"/>
</dbReference>
<dbReference type="CDD" id="cd11363">
    <property type="entry name" value="RNase_PH_PNPase_1"/>
    <property type="match status" value="1"/>
</dbReference>
<dbReference type="EMBL" id="UINC01033262">
    <property type="protein sequence ID" value="SVB22260.1"/>
    <property type="molecule type" value="Genomic_DNA"/>
</dbReference>
<dbReference type="GO" id="GO:0006402">
    <property type="term" value="P:mRNA catabolic process"/>
    <property type="evidence" value="ECO:0007669"/>
    <property type="project" value="InterPro"/>
</dbReference>
<evidence type="ECO:0000256" key="2">
    <source>
        <dbReference type="ARBA" id="ARBA00022679"/>
    </source>
</evidence>
<dbReference type="CDD" id="cd11364">
    <property type="entry name" value="RNase_PH_PNPase_2"/>
    <property type="match status" value="1"/>
</dbReference>
<organism evidence="7">
    <name type="scientific">marine metagenome</name>
    <dbReference type="NCBI Taxonomy" id="408172"/>
    <lineage>
        <taxon>unclassified sequences</taxon>
        <taxon>metagenomes</taxon>
        <taxon>ecological metagenomes</taxon>
    </lineage>
</organism>
<sequence>MELETGRLAQKAGGSVLIKQGDNVVLATVTMSNPREGLDFFPLTVDLEERHYAIGQIPGSFFRREGRPTTHAILTDRLIDRPIRPLFPKGFKNEVQVIATTLSSDREMPLDIIALNGVSAALSISNIPFNGPIAATRIGHIDGEFVINPTYSQLEESLLDLVVAGSTDGVSMMEAGAKELDEDVVFEAIQLAQSVNLEIISLQQDFTDESGIPKADFVPKGHDPEAVKQAREILGDRIYTAMSDAEDQEDMRNRLKFLEDELEESLAEEFDSSVSSGAFEELLDEQFRVRILKDGVRPDGRGLREIRPLSAEVSILPRTHGTGLFNRGETQILGITTLGSSGDAQKLDNLSPEVSKNFMLHYNFPPYSVGEARRVGSTSRREIGHGALAERALSAVLPSQEDFPYTIRIVCEALSSNGSTSMGSVCAGTLALMDAGVPITSPVAGISVGLITGEDGEYVTLTDIQGLEDHVGDMDFKVAGTSEGITAIQLDIKVNSISFDVIKDALSQAKEARSQV</sequence>
<dbReference type="NCBIfam" id="TIGR03591">
    <property type="entry name" value="polynuc_phos"/>
    <property type="match status" value="1"/>
</dbReference>
<dbReference type="InterPro" id="IPR027408">
    <property type="entry name" value="PNPase/RNase_PH_dom_sf"/>
</dbReference>
<dbReference type="GO" id="GO:0003723">
    <property type="term" value="F:RNA binding"/>
    <property type="evidence" value="ECO:0007669"/>
    <property type="project" value="UniProtKB-KW"/>
</dbReference>
<gene>
    <name evidence="7" type="ORF">METZ01_LOCUS175114</name>
</gene>
<dbReference type="GO" id="GO:0004654">
    <property type="term" value="F:polyribonucleotide nucleotidyltransferase activity"/>
    <property type="evidence" value="ECO:0007669"/>
    <property type="project" value="UniProtKB-EC"/>
</dbReference>
<dbReference type="EC" id="2.7.7.8" evidence="1"/>
<evidence type="ECO:0000259" key="6">
    <source>
        <dbReference type="Pfam" id="PF03725"/>
    </source>
</evidence>
<dbReference type="FunFam" id="3.30.230.70:FF:000001">
    <property type="entry name" value="Polyribonucleotide nucleotidyltransferase"/>
    <property type="match status" value="1"/>
</dbReference>
<dbReference type="InterPro" id="IPR001247">
    <property type="entry name" value="ExoRNase_PH_dom1"/>
</dbReference>
<feature type="non-terminal residue" evidence="7">
    <location>
        <position position="516"/>
    </location>
</feature>
<dbReference type="InterPro" id="IPR012162">
    <property type="entry name" value="PNPase"/>
</dbReference>